<comment type="caution">
    <text evidence="1">The sequence shown here is derived from an EMBL/GenBank/DDBJ whole genome shotgun (WGS) entry which is preliminary data.</text>
</comment>
<protein>
    <submittedName>
        <fullName evidence="1">Uncharacterized protein</fullName>
    </submittedName>
</protein>
<organism evidence="1 2">
    <name type="scientific">Stenotrophomonas nitritireducens</name>
    <dbReference type="NCBI Taxonomy" id="83617"/>
    <lineage>
        <taxon>Bacteria</taxon>
        <taxon>Pseudomonadati</taxon>
        <taxon>Pseudomonadota</taxon>
        <taxon>Gammaproteobacteria</taxon>
        <taxon>Lysobacterales</taxon>
        <taxon>Lysobacteraceae</taxon>
        <taxon>Stenotrophomonas</taxon>
    </lineage>
</organism>
<evidence type="ECO:0000313" key="2">
    <source>
        <dbReference type="Proteomes" id="UP000050902"/>
    </source>
</evidence>
<reference evidence="1 2" key="1">
    <citation type="submission" date="2015-05" db="EMBL/GenBank/DDBJ databases">
        <title>Genome sequencing and analysis of members of genus Stenotrophomonas.</title>
        <authorList>
            <person name="Patil P.P."/>
            <person name="Midha S."/>
            <person name="Patil P.B."/>
        </authorList>
    </citation>
    <scope>NUCLEOTIDE SEQUENCE [LARGE SCALE GENOMIC DNA]</scope>
    <source>
        <strain evidence="1 2">DSM 12575</strain>
    </source>
</reference>
<keyword evidence="2" id="KW-1185">Reference proteome</keyword>
<gene>
    <name evidence="1" type="ORF">ABB22_09530</name>
</gene>
<proteinExistence type="predicted"/>
<accession>A0ABR5NJZ2</accession>
<dbReference type="EMBL" id="LDJG01000014">
    <property type="protein sequence ID" value="KRG57255.1"/>
    <property type="molecule type" value="Genomic_DNA"/>
</dbReference>
<dbReference type="Proteomes" id="UP000050902">
    <property type="component" value="Unassembled WGS sequence"/>
</dbReference>
<evidence type="ECO:0000313" key="1">
    <source>
        <dbReference type="EMBL" id="KRG57255.1"/>
    </source>
</evidence>
<sequence length="100" mass="10194">MGPPGCDDDVAGLFMKLGDGKGRPEYRDFPEAALPQPTAAARPAKAAADVLVPQEAGMPPTPAAGAAVAADTPLSQLFRRLAETGGAIADDSPLIRLRGQ</sequence>
<name>A0ABR5NJZ2_9GAMM</name>